<evidence type="ECO:0000259" key="2">
    <source>
        <dbReference type="PROSITE" id="PS50089"/>
    </source>
</evidence>
<keyword evidence="4" id="KW-1185">Reference proteome</keyword>
<evidence type="ECO:0000256" key="1">
    <source>
        <dbReference type="PROSITE-ProRule" id="PRU00175"/>
    </source>
</evidence>
<keyword evidence="3" id="KW-0808">Transferase</keyword>
<comment type="caution">
    <text evidence="3">The sequence shown here is derived from an EMBL/GenBank/DDBJ whole genome shotgun (WGS) entry which is preliminary data.</text>
</comment>
<dbReference type="InterPro" id="IPR051826">
    <property type="entry name" value="E3_ubiquitin-ligase_domain"/>
</dbReference>
<reference evidence="3 4" key="1">
    <citation type="submission" date="2024-02" db="EMBL/GenBank/DDBJ databases">
        <authorList>
            <person name="Chen Y."/>
            <person name="Shah S."/>
            <person name="Dougan E. K."/>
            <person name="Thang M."/>
            <person name="Chan C."/>
        </authorList>
    </citation>
    <scope>NUCLEOTIDE SEQUENCE [LARGE SCALE GENOMIC DNA]</scope>
</reference>
<keyword evidence="1" id="KW-0862">Zinc</keyword>
<protein>
    <submittedName>
        <fullName evidence="3">ERAD-associated E3 ubiquitin-protein ligase hrd1 (RING-type E3 ubiquitin transferase hrd1)</fullName>
    </submittedName>
</protein>
<dbReference type="GO" id="GO:0016740">
    <property type="term" value="F:transferase activity"/>
    <property type="evidence" value="ECO:0007669"/>
    <property type="project" value="UniProtKB-KW"/>
</dbReference>
<dbReference type="Gene3D" id="3.30.40.10">
    <property type="entry name" value="Zinc/RING finger domain, C3HC4 (zinc finger)"/>
    <property type="match status" value="1"/>
</dbReference>
<evidence type="ECO:0000313" key="4">
    <source>
        <dbReference type="Proteomes" id="UP001642464"/>
    </source>
</evidence>
<dbReference type="EMBL" id="CAXAMM010010557">
    <property type="protein sequence ID" value="CAK9023608.1"/>
    <property type="molecule type" value="Genomic_DNA"/>
</dbReference>
<dbReference type="Proteomes" id="UP001642464">
    <property type="component" value="Unassembled WGS sequence"/>
</dbReference>
<proteinExistence type="predicted"/>
<name>A0ABP0K9Z9_9DINO</name>
<sequence length="187" mass="21034">MCCPVGARLPTFDFFEVLLQRSDHESSEAFGLKVLCCDGLLIMYAEQDNGILQRWNCDHPTKKIREGYAISSVNGKEDSQAMLAEFQSATRIRMTVVSRLTPLQKRTFYSTIRAEREMKKANDIAQMLIPATAAQISGDAACSICLDDMKEIEAVCLPCGHIFHTECAMKWLTKRSQCCPLCKRQVT</sequence>
<dbReference type="SUPFAM" id="SSF57850">
    <property type="entry name" value="RING/U-box"/>
    <property type="match status" value="1"/>
</dbReference>
<dbReference type="Pfam" id="PF13639">
    <property type="entry name" value="zf-RING_2"/>
    <property type="match status" value="1"/>
</dbReference>
<dbReference type="SMART" id="SM00184">
    <property type="entry name" value="RING"/>
    <property type="match status" value="1"/>
</dbReference>
<keyword evidence="1" id="KW-0479">Metal-binding</keyword>
<gene>
    <name evidence="3" type="ORF">SCF082_LOCUS16280</name>
</gene>
<keyword evidence="1" id="KW-0863">Zinc-finger</keyword>
<dbReference type="PROSITE" id="PS50089">
    <property type="entry name" value="ZF_RING_2"/>
    <property type="match status" value="1"/>
</dbReference>
<dbReference type="InterPro" id="IPR013083">
    <property type="entry name" value="Znf_RING/FYVE/PHD"/>
</dbReference>
<dbReference type="PANTHER" id="PTHR22765">
    <property type="entry name" value="RING FINGER AND PROTEASE ASSOCIATED DOMAIN-CONTAINING"/>
    <property type="match status" value="1"/>
</dbReference>
<accession>A0ABP0K9Z9</accession>
<dbReference type="InterPro" id="IPR001841">
    <property type="entry name" value="Znf_RING"/>
</dbReference>
<evidence type="ECO:0000313" key="3">
    <source>
        <dbReference type="EMBL" id="CAK9023608.1"/>
    </source>
</evidence>
<organism evidence="3 4">
    <name type="scientific">Durusdinium trenchii</name>
    <dbReference type="NCBI Taxonomy" id="1381693"/>
    <lineage>
        <taxon>Eukaryota</taxon>
        <taxon>Sar</taxon>
        <taxon>Alveolata</taxon>
        <taxon>Dinophyceae</taxon>
        <taxon>Suessiales</taxon>
        <taxon>Symbiodiniaceae</taxon>
        <taxon>Durusdinium</taxon>
    </lineage>
</organism>
<feature type="domain" description="RING-type" evidence="2">
    <location>
        <begin position="142"/>
        <end position="183"/>
    </location>
</feature>